<organism evidence="14 15">
    <name type="scientific">Ereboglobus luteus</name>
    <dbReference type="NCBI Taxonomy" id="1796921"/>
    <lineage>
        <taxon>Bacteria</taxon>
        <taxon>Pseudomonadati</taxon>
        <taxon>Verrucomicrobiota</taxon>
        <taxon>Opitutia</taxon>
        <taxon>Opitutales</taxon>
        <taxon>Opitutaceae</taxon>
        <taxon>Ereboglobus</taxon>
    </lineage>
</organism>
<dbReference type="EC" id="2.7.13.3" evidence="3"/>
<dbReference type="CDD" id="cd06225">
    <property type="entry name" value="HAMP"/>
    <property type="match status" value="1"/>
</dbReference>
<feature type="transmembrane region" description="Helical" evidence="11">
    <location>
        <begin position="12"/>
        <end position="31"/>
    </location>
</feature>
<dbReference type="GO" id="GO:0005886">
    <property type="term" value="C:plasma membrane"/>
    <property type="evidence" value="ECO:0007669"/>
    <property type="project" value="TreeGrafter"/>
</dbReference>
<dbReference type="CDD" id="cd00075">
    <property type="entry name" value="HATPase"/>
    <property type="match status" value="1"/>
</dbReference>
<evidence type="ECO:0000256" key="1">
    <source>
        <dbReference type="ARBA" id="ARBA00000085"/>
    </source>
</evidence>
<dbReference type="InterPro" id="IPR003594">
    <property type="entry name" value="HATPase_dom"/>
</dbReference>
<dbReference type="FunFam" id="3.30.565.10:FF:000006">
    <property type="entry name" value="Sensor histidine kinase WalK"/>
    <property type="match status" value="1"/>
</dbReference>
<dbReference type="Gene3D" id="3.30.565.10">
    <property type="entry name" value="Histidine kinase-like ATPase, C-terminal domain"/>
    <property type="match status" value="1"/>
</dbReference>
<dbReference type="InterPro" id="IPR004358">
    <property type="entry name" value="Sig_transdc_His_kin-like_C"/>
</dbReference>
<dbReference type="Gene3D" id="6.10.340.10">
    <property type="match status" value="1"/>
</dbReference>
<keyword evidence="7" id="KW-0418">Kinase</keyword>
<dbReference type="KEGG" id="elut:CKA38_01250"/>
<dbReference type="Proteomes" id="UP000244896">
    <property type="component" value="Chromosome"/>
</dbReference>
<comment type="catalytic activity">
    <reaction evidence="1">
        <text>ATP + protein L-histidine = ADP + protein N-phospho-L-histidine.</text>
        <dbReference type="EC" id="2.7.13.3"/>
    </reaction>
</comment>
<keyword evidence="15" id="KW-1185">Reference proteome</keyword>
<dbReference type="Gene3D" id="1.10.287.130">
    <property type="match status" value="1"/>
</dbReference>
<feature type="transmembrane region" description="Helical" evidence="11">
    <location>
        <begin position="158"/>
        <end position="180"/>
    </location>
</feature>
<dbReference type="EMBL" id="CP023004">
    <property type="protein sequence ID" value="AWI08074.1"/>
    <property type="molecule type" value="Genomic_DNA"/>
</dbReference>
<keyword evidence="10 11" id="KW-0472">Membrane</keyword>
<dbReference type="SUPFAM" id="SSF47384">
    <property type="entry name" value="Homodimeric domain of signal transducing histidine kinase"/>
    <property type="match status" value="1"/>
</dbReference>
<evidence type="ECO:0000256" key="8">
    <source>
        <dbReference type="ARBA" id="ARBA00022989"/>
    </source>
</evidence>
<dbReference type="SMART" id="SM00387">
    <property type="entry name" value="HATPase_c"/>
    <property type="match status" value="1"/>
</dbReference>
<protein>
    <recommendedName>
        <fullName evidence="3">histidine kinase</fullName>
        <ecNumber evidence="3">2.7.13.3</ecNumber>
    </recommendedName>
</protein>
<sequence>MKRRHSIRVRLLGYIGLLLLLVLAGFGYVAWQRDGAARIAAVDRELEQRLNLLIVGYRPDAGQRPRETSEPRLSPRALELLANEGGEPFYYRVWHGNGRMQGRSGDAHEISRPAQTAHGKLLRMRSEFRELVHFTPTGRCFLVGRGTRDERAAMRADALSLAAIGAGVLLLGLALAWWIASRVTRPLAQVSRTAKQIATGDLSRRIPVPKPEDELSEVASVLNETFARLEDAFARQKQFTADASHELRTPVSLILTHAQGALLREQTPAEYREALADCVSAARRMKTLIDALLDFTRFDAGAETLAREPCDLAELAGDCAKQLRPLADAKNQRLEMQLAPAPCLGDSTRLAQVITNLLTNAIQHTPAGGIITLRTHRDDSARVSISDTGEGIASEQLPRLFERFHRTDASRARATGGLGLGLAICKAIMKAHGGDITVESEIGKGTTFTATLPAITVTK</sequence>
<keyword evidence="9" id="KW-0902">Two-component regulatory system</keyword>
<feature type="domain" description="Histidine kinase" evidence="12">
    <location>
        <begin position="242"/>
        <end position="456"/>
    </location>
</feature>
<dbReference type="PROSITE" id="PS50109">
    <property type="entry name" value="HIS_KIN"/>
    <property type="match status" value="1"/>
</dbReference>
<dbReference type="InterPro" id="IPR036097">
    <property type="entry name" value="HisK_dim/P_sf"/>
</dbReference>
<feature type="domain" description="HAMP" evidence="13">
    <location>
        <begin position="181"/>
        <end position="234"/>
    </location>
</feature>
<dbReference type="RefSeq" id="WP_108823881.1">
    <property type="nucleotide sequence ID" value="NZ_CP023004.1"/>
</dbReference>
<evidence type="ECO:0000313" key="14">
    <source>
        <dbReference type="EMBL" id="AWI08074.1"/>
    </source>
</evidence>
<evidence type="ECO:0000259" key="13">
    <source>
        <dbReference type="PROSITE" id="PS50885"/>
    </source>
</evidence>
<dbReference type="SMART" id="SM00388">
    <property type="entry name" value="HisKA"/>
    <property type="match status" value="1"/>
</dbReference>
<dbReference type="PRINTS" id="PR00344">
    <property type="entry name" value="BCTRLSENSOR"/>
</dbReference>
<dbReference type="SUPFAM" id="SSF55874">
    <property type="entry name" value="ATPase domain of HSP90 chaperone/DNA topoisomerase II/histidine kinase"/>
    <property type="match status" value="1"/>
</dbReference>
<dbReference type="SUPFAM" id="SSF158472">
    <property type="entry name" value="HAMP domain-like"/>
    <property type="match status" value="1"/>
</dbReference>
<dbReference type="PANTHER" id="PTHR45436:SF5">
    <property type="entry name" value="SENSOR HISTIDINE KINASE TRCS"/>
    <property type="match status" value="1"/>
</dbReference>
<dbReference type="InterPro" id="IPR003660">
    <property type="entry name" value="HAMP_dom"/>
</dbReference>
<evidence type="ECO:0000256" key="9">
    <source>
        <dbReference type="ARBA" id="ARBA00023012"/>
    </source>
</evidence>
<dbReference type="GO" id="GO:0000155">
    <property type="term" value="F:phosphorelay sensor kinase activity"/>
    <property type="evidence" value="ECO:0007669"/>
    <property type="project" value="InterPro"/>
</dbReference>
<dbReference type="InterPro" id="IPR050428">
    <property type="entry name" value="TCS_sensor_his_kinase"/>
</dbReference>
<dbReference type="PROSITE" id="PS50885">
    <property type="entry name" value="HAMP"/>
    <property type="match status" value="1"/>
</dbReference>
<dbReference type="OrthoDB" id="9796330at2"/>
<keyword evidence="5" id="KW-0808">Transferase</keyword>
<dbReference type="Pfam" id="PF02518">
    <property type="entry name" value="HATPase_c"/>
    <property type="match status" value="1"/>
</dbReference>
<evidence type="ECO:0000256" key="11">
    <source>
        <dbReference type="SAM" id="Phobius"/>
    </source>
</evidence>
<name>A0A2U8E051_9BACT</name>
<evidence type="ECO:0000256" key="4">
    <source>
        <dbReference type="ARBA" id="ARBA00022553"/>
    </source>
</evidence>
<evidence type="ECO:0000256" key="7">
    <source>
        <dbReference type="ARBA" id="ARBA00022777"/>
    </source>
</evidence>
<keyword evidence="4" id="KW-0597">Phosphoprotein</keyword>
<proteinExistence type="predicted"/>
<comment type="subcellular location">
    <subcellularLocation>
        <location evidence="2">Membrane</location>
    </subcellularLocation>
</comment>
<evidence type="ECO:0000256" key="5">
    <source>
        <dbReference type="ARBA" id="ARBA00022679"/>
    </source>
</evidence>
<keyword evidence="6 11" id="KW-0812">Transmembrane</keyword>
<accession>A0A2U8E051</accession>
<evidence type="ECO:0000256" key="10">
    <source>
        <dbReference type="ARBA" id="ARBA00023136"/>
    </source>
</evidence>
<dbReference type="Pfam" id="PF00512">
    <property type="entry name" value="HisKA"/>
    <property type="match status" value="1"/>
</dbReference>
<gene>
    <name evidence="14" type="ORF">CKA38_01250</name>
</gene>
<dbReference type="Pfam" id="PF00672">
    <property type="entry name" value="HAMP"/>
    <property type="match status" value="1"/>
</dbReference>
<dbReference type="InterPro" id="IPR036890">
    <property type="entry name" value="HATPase_C_sf"/>
</dbReference>
<dbReference type="PANTHER" id="PTHR45436">
    <property type="entry name" value="SENSOR HISTIDINE KINASE YKOH"/>
    <property type="match status" value="1"/>
</dbReference>
<dbReference type="CDD" id="cd00082">
    <property type="entry name" value="HisKA"/>
    <property type="match status" value="1"/>
</dbReference>
<reference evidence="14 15" key="1">
    <citation type="journal article" date="2018" name="Syst. Appl. Microbiol.">
        <title>Ereboglobus luteus gen. nov. sp. nov. from cockroach guts, and new insights into the oxygen relationship of the genera Opitutus and Didymococcus (Verrucomicrobia: Opitutaceae).</title>
        <authorList>
            <person name="Tegtmeier D."/>
            <person name="Belitz A."/>
            <person name="Radek R."/>
            <person name="Heimerl T."/>
            <person name="Brune A."/>
        </authorList>
    </citation>
    <scope>NUCLEOTIDE SEQUENCE [LARGE SCALE GENOMIC DNA]</scope>
    <source>
        <strain evidence="14 15">Ho45</strain>
    </source>
</reference>
<evidence type="ECO:0000259" key="12">
    <source>
        <dbReference type="PROSITE" id="PS50109"/>
    </source>
</evidence>
<evidence type="ECO:0000256" key="2">
    <source>
        <dbReference type="ARBA" id="ARBA00004370"/>
    </source>
</evidence>
<dbReference type="InterPro" id="IPR003661">
    <property type="entry name" value="HisK_dim/P_dom"/>
</dbReference>
<dbReference type="AlphaFoldDB" id="A0A2U8E051"/>
<evidence type="ECO:0000256" key="6">
    <source>
        <dbReference type="ARBA" id="ARBA00022692"/>
    </source>
</evidence>
<evidence type="ECO:0000313" key="15">
    <source>
        <dbReference type="Proteomes" id="UP000244896"/>
    </source>
</evidence>
<dbReference type="InterPro" id="IPR005467">
    <property type="entry name" value="His_kinase_dom"/>
</dbReference>
<dbReference type="SMART" id="SM00304">
    <property type="entry name" value="HAMP"/>
    <property type="match status" value="1"/>
</dbReference>
<evidence type="ECO:0000256" key="3">
    <source>
        <dbReference type="ARBA" id="ARBA00012438"/>
    </source>
</evidence>
<keyword evidence="8 11" id="KW-1133">Transmembrane helix</keyword>